<gene>
    <name evidence="2" type="ORF">AVDCRST_MAG56-7781</name>
</gene>
<evidence type="ECO:0000259" key="1">
    <source>
        <dbReference type="Pfam" id="PF08448"/>
    </source>
</evidence>
<keyword evidence="2" id="KW-0560">Oxidoreductase</keyword>
<dbReference type="SUPFAM" id="SSF55785">
    <property type="entry name" value="PYP-like sensor domain (PAS domain)"/>
    <property type="match status" value="1"/>
</dbReference>
<evidence type="ECO:0000313" key="2">
    <source>
        <dbReference type="EMBL" id="CAA9338482.1"/>
    </source>
</evidence>
<dbReference type="AlphaFoldDB" id="A0A6J4LP64"/>
<proteinExistence type="predicted"/>
<organism evidence="2">
    <name type="scientific">uncultured Cytophagales bacterium</name>
    <dbReference type="NCBI Taxonomy" id="158755"/>
    <lineage>
        <taxon>Bacteria</taxon>
        <taxon>Pseudomonadati</taxon>
        <taxon>Bacteroidota</taxon>
        <taxon>Sphingobacteriia</taxon>
        <taxon>Sphingobacteriales</taxon>
        <taxon>environmental samples</taxon>
    </lineage>
</organism>
<dbReference type="GO" id="GO:0008831">
    <property type="term" value="F:dTDP-4-dehydrorhamnose reductase activity"/>
    <property type="evidence" value="ECO:0007669"/>
    <property type="project" value="UniProtKB-EC"/>
</dbReference>
<feature type="domain" description="PAS fold-4" evidence="1">
    <location>
        <begin position="118"/>
        <end position="196"/>
    </location>
</feature>
<dbReference type="Gene3D" id="3.30.450.20">
    <property type="entry name" value="PAS domain"/>
    <property type="match status" value="2"/>
</dbReference>
<dbReference type="EC" id="1.1.1.133" evidence="2"/>
<dbReference type="EMBL" id="CADCTQ010000652">
    <property type="protein sequence ID" value="CAA9338482.1"/>
    <property type="molecule type" value="Genomic_DNA"/>
</dbReference>
<accession>A0A6J4LP64</accession>
<dbReference type="Pfam" id="PF08448">
    <property type="entry name" value="PAS_4"/>
    <property type="match status" value="2"/>
</dbReference>
<feature type="domain" description="PAS fold-4" evidence="1">
    <location>
        <begin position="3"/>
        <end position="98"/>
    </location>
</feature>
<reference evidence="2" key="1">
    <citation type="submission" date="2020-02" db="EMBL/GenBank/DDBJ databases">
        <authorList>
            <person name="Meier V. D."/>
        </authorList>
    </citation>
    <scope>NUCLEOTIDE SEQUENCE</scope>
    <source>
        <strain evidence="2">AVDCRST_MAG56</strain>
    </source>
</reference>
<name>A0A6J4LP64_9SPHI</name>
<sequence>MLRLTGRRREDVVGKGVFEVYPQNPGAPQVAGPESLRTSLQRAIDTREPDQMPLVRYDLPIGQGNFQVRYWQARNTPVLSPAGEVLFLLHSTADVTEAVLARQKVQESEERFGTLVAQAPVAIGLTRGPDQVFESINASMLPVIGKEHAGEVIGKPVVEVLPELRGQPVLDLIRRVYQTGEPFQGLEVPVTLRMHGQLRQGYFHADEPSCYPLVHFLNEKRFLSLDLTYGYPIRATVYEYLMENGMSRQEYHWFLQNQVKARCVMGNDYYMTNG</sequence>
<protein>
    <submittedName>
        <fullName evidence="2">dTDP-4-dehydrorhamnose reductase</fullName>
        <ecNumber evidence="2">1.1.1.133</ecNumber>
    </submittedName>
</protein>
<dbReference type="InterPro" id="IPR035965">
    <property type="entry name" value="PAS-like_dom_sf"/>
</dbReference>
<dbReference type="InterPro" id="IPR013656">
    <property type="entry name" value="PAS_4"/>
</dbReference>